<evidence type="ECO:0000313" key="1">
    <source>
        <dbReference type="EMBL" id="RPA95738.1"/>
    </source>
</evidence>
<proteinExistence type="predicted"/>
<reference evidence="1 2" key="1">
    <citation type="journal article" date="2018" name="Nat. Ecol. Evol.">
        <title>Pezizomycetes genomes reveal the molecular basis of ectomycorrhizal truffle lifestyle.</title>
        <authorList>
            <person name="Murat C."/>
            <person name="Payen T."/>
            <person name="Noel B."/>
            <person name="Kuo A."/>
            <person name="Morin E."/>
            <person name="Chen J."/>
            <person name="Kohler A."/>
            <person name="Krizsan K."/>
            <person name="Balestrini R."/>
            <person name="Da Silva C."/>
            <person name="Montanini B."/>
            <person name="Hainaut M."/>
            <person name="Levati E."/>
            <person name="Barry K.W."/>
            <person name="Belfiori B."/>
            <person name="Cichocki N."/>
            <person name="Clum A."/>
            <person name="Dockter R.B."/>
            <person name="Fauchery L."/>
            <person name="Guy J."/>
            <person name="Iotti M."/>
            <person name="Le Tacon F."/>
            <person name="Lindquist E.A."/>
            <person name="Lipzen A."/>
            <person name="Malagnac F."/>
            <person name="Mello A."/>
            <person name="Molinier V."/>
            <person name="Miyauchi S."/>
            <person name="Poulain J."/>
            <person name="Riccioni C."/>
            <person name="Rubini A."/>
            <person name="Sitrit Y."/>
            <person name="Splivallo R."/>
            <person name="Traeger S."/>
            <person name="Wang M."/>
            <person name="Zifcakova L."/>
            <person name="Wipf D."/>
            <person name="Zambonelli A."/>
            <person name="Paolocci F."/>
            <person name="Nowrousian M."/>
            <person name="Ottonello S."/>
            <person name="Baldrian P."/>
            <person name="Spatafora J.W."/>
            <person name="Henrissat B."/>
            <person name="Nagy L.G."/>
            <person name="Aury J.M."/>
            <person name="Wincker P."/>
            <person name="Grigoriev I.V."/>
            <person name="Bonfante P."/>
            <person name="Martin F.M."/>
        </authorList>
    </citation>
    <scope>NUCLEOTIDE SEQUENCE [LARGE SCALE GENOMIC DNA]</scope>
    <source>
        <strain evidence="1 2">120613-1</strain>
    </source>
</reference>
<accession>A0A3N4JFJ7</accession>
<protein>
    <submittedName>
        <fullName evidence="1">Uncharacterized protein</fullName>
    </submittedName>
</protein>
<dbReference type="OrthoDB" id="2959714at2759"/>
<feature type="non-terminal residue" evidence="1">
    <location>
        <position position="1"/>
    </location>
</feature>
<organism evidence="1 2">
    <name type="scientific">Choiromyces venosus 120613-1</name>
    <dbReference type="NCBI Taxonomy" id="1336337"/>
    <lineage>
        <taxon>Eukaryota</taxon>
        <taxon>Fungi</taxon>
        <taxon>Dikarya</taxon>
        <taxon>Ascomycota</taxon>
        <taxon>Pezizomycotina</taxon>
        <taxon>Pezizomycetes</taxon>
        <taxon>Pezizales</taxon>
        <taxon>Tuberaceae</taxon>
        <taxon>Choiromyces</taxon>
    </lineage>
</organism>
<evidence type="ECO:0000313" key="2">
    <source>
        <dbReference type="Proteomes" id="UP000276215"/>
    </source>
</evidence>
<keyword evidence="2" id="KW-1185">Reference proteome</keyword>
<dbReference type="AlphaFoldDB" id="A0A3N4JFJ7"/>
<name>A0A3N4JFJ7_9PEZI</name>
<gene>
    <name evidence="1" type="ORF">L873DRAFT_1697111</name>
</gene>
<dbReference type="Proteomes" id="UP000276215">
    <property type="component" value="Unassembled WGS sequence"/>
</dbReference>
<sequence>HPFVMVGKYALPWMGVPVHTGYIMDILVKTSQAASIRQSLAQTREWMEVDDTNIPGLVSLAERKEQRSVGRLKRLDDHWYICLCTEDTYKLMVDTKKIQVPHPISLNPGLVESESHPNPTDRRVRPFLITDKNIKFVWAEPVTFPVFVPTIPEYLDSCLSCTGGRSHLDDESCNVPESDLDYLSRYLALDSPHQQDKLLSKVYQDKLLEEYFINRQRRQKARMKKVLERRRKGSHLDSGPQVPFVMLDL</sequence>
<dbReference type="EMBL" id="ML120422">
    <property type="protein sequence ID" value="RPA95738.1"/>
    <property type="molecule type" value="Genomic_DNA"/>
</dbReference>